<reference evidence="3" key="1">
    <citation type="submission" date="2023-06" db="EMBL/GenBank/DDBJ databases">
        <authorList>
            <person name="Jiang Y."/>
            <person name="Liu Q."/>
        </authorList>
    </citation>
    <scope>NUCLEOTIDE SEQUENCE</scope>
    <source>
        <strain evidence="3">CGMCC 1.12089</strain>
    </source>
</reference>
<dbReference type="Proteomes" id="UP001174908">
    <property type="component" value="Unassembled WGS sequence"/>
</dbReference>
<dbReference type="EC" id="2.1.-.-" evidence="3"/>
<evidence type="ECO:0000313" key="3">
    <source>
        <dbReference type="EMBL" id="MDM0047362.1"/>
    </source>
</evidence>
<dbReference type="GO" id="GO:0008168">
    <property type="term" value="F:methyltransferase activity"/>
    <property type="evidence" value="ECO:0007669"/>
    <property type="project" value="UniProtKB-KW"/>
</dbReference>
<protein>
    <submittedName>
        <fullName evidence="3">Class I SAM-dependent methyltransferase</fullName>
        <ecNumber evidence="3">2.1.-.-</ecNumber>
    </submittedName>
</protein>
<dbReference type="GO" id="GO:0032259">
    <property type="term" value="P:methylation"/>
    <property type="evidence" value="ECO:0007669"/>
    <property type="project" value="UniProtKB-KW"/>
</dbReference>
<dbReference type="SUPFAM" id="SSF53335">
    <property type="entry name" value="S-adenosyl-L-methionine-dependent methyltransferases"/>
    <property type="match status" value="1"/>
</dbReference>
<evidence type="ECO:0000259" key="2">
    <source>
        <dbReference type="Pfam" id="PF13649"/>
    </source>
</evidence>
<dbReference type="RefSeq" id="WP_286662484.1">
    <property type="nucleotide sequence ID" value="NZ_JASZYV010000007.1"/>
</dbReference>
<accession>A0ABT7NHH3</accession>
<dbReference type="Gene3D" id="3.40.50.150">
    <property type="entry name" value="Vaccinia Virus protein VP39"/>
    <property type="match status" value="1"/>
</dbReference>
<dbReference type="CDD" id="cd02440">
    <property type="entry name" value="AdoMet_MTases"/>
    <property type="match status" value="1"/>
</dbReference>
<dbReference type="EMBL" id="JASZYV010000007">
    <property type="protein sequence ID" value="MDM0047362.1"/>
    <property type="molecule type" value="Genomic_DNA"/>
</dbReference>
<feature type="region of interest" description="Disordered" evidence="1">
    <location>
        <begin position="181"/>
        <end position="201"/>
    </location>
</feature>
<evidence type="ECO:0000313" key="4">
    <source>
        <dbReference type="Proteomes" id="UP001174908"/>
    </source>
</evidence>
<organism evidence="3 4">
    <name type="scientific">Variovorax dokdonensis</name>
    <dbReference type="NCBI Taxonomy" id="344883"/>
    <lineage>
        <taxon>Bacteria</taxon>
        <taxon>Pseudomonadati</taxon>
        <taxon>Pseudomonadota</taxon>
        <taxon>Betaproteobacteria</taxon>
        <taxon>Burkholderiales</taxon>
        <taxon>Comamonadaceae</taxon>
        <taxon>Variovorax</taxon>
    </lineage>
</organism>
<feature type="domain" description="Methyltransferase" evidence="2">
    <location>
        <begin position="34"/>
        <end position="113"/>
    </location>
</feature>
<name>A0ABT7NHH3_9BURK</name>
<keyword evidence="3" id="KW-0808">Transferase</keyword>
<keyword evidence="4" id="KW-1185">Reference proteome</keyword>
<dbReference type="InterPro" id="IPR041698">
    <property type="entry name" value="Methyltransf_25"/>
</dbReference>
<sequence length="201" mass="21348">MLLSPSASPAAHTALAPSPWICRWTHLVPDGGTVLDVACGSGRHMRWFAQHGHPTLGVDRSPEAIAAAGAFGQTLQADIESGPWPLDGRRFAGVVVTNYLWRERLPDIVAAVAPGGVLLYETFAQGNETVGKPSRPDFLLAPGELLAACADELRIVAYEDGFLAEPDRFVQRVAAVRPLQPPVSAASGPMPPAPARHLLKP</sequence>
<comment type="caution">
    <text evidence="3">The sequence shown here is derived from an EMBL/GenBank/DDBJ whole genome shotgun (WGS) entry which is preliminary data.</text>
</comment>
<dbReference type="InterPro" id="IPR029063">
    <property type="entry name" value="SAM-dependent_MTases_sf"/>
</dbReference>
<keyword evidence="3" id="KW-0489">Methyltransferase</keyword>
<gene>
    <name evidence="3" type="ORF">QTH91_22920</name>
</gene>
<dbReference type="Pfam" id="PF13649">
    <property type="entry name" value="Methyltransf_25"/>
    <property type="match status" value="1"/>
</dbReference>
<proteinExistence type="predicted"/>
<evidence type="ECO:0000256" key="1">
    <source>
        <dbReference type="SAM" id="MobiDB-lite"/>
    </source>
</evidence>